<feature type="transmembrane region" description="Helical" evidence="1">
    <location>
        <begin position="31"/>
        <end position="53"/>
    </location>
</feature>
<dbReference type="Proteomes" id="UP000670947">
    <property type="component" value="Unassembled WGS sequence"/>
</dbReference>
<accession>A0ABS3WET1</accession>
<keyword evidence="1" id="KW-0472">Membrane</keyword>
<reference evidence="2 3" key="1">
    <citation type="submission" date="2021-03" db="EMBL/GenBank/DDBJ databases">
        <title>Paenibacillus artemisicola MWE-103 whole genome sequence.</title>
        <authorList>
            <person name="Ham Y.J."/>
        </authorList>
    </citation>
    <scope>NUCLEOTIDE SEQUENCE [LARGE SCALE GENOMIC DNA]</scope>
    <source>
        <strain evidence="2 3">MWE-103</strain>
    </source>
</reference>
<feature type="transmembrane region" description="Helical" evidence="1">
    <location>
        <begin position="94"/>
        <end position="115"/>
    </location>
</feature>
<evidence type="ECO:0000313" key="2">
    <source>
        <dbReference type="EMBL" id="MBO7746840.1"/>
    </source>
</evidence>
<feature type="transmembrane region" description="Helical" evidence="1">
    <location>
        <begin position="65"/>
        <end position="88"/>
    </location>
</feature>
<dbReference type="RefSeq" id="WP_208849579.1">
    <property type="nucleotide sequence ID" value="NZ_JAGGDJ010000023.1"/>
</dbReference>
<comment type="caution">
    <text evidence="2">The sequence shown here is derived from an EMBL/GenBank/DDBJ whole genome shotgun (WGS) entry which is preliminary data.</text>
</comment>
<feature type="transmembrane region" description="Helical" evidence="1">
    <location>
        <begin position="127"/>
        <end position="149"/>
    </location>
</feature>
<proteinExistence type="predicted"/>
<name>A0ABS3WET1_9BACL</name>
<dbReference type="EMBL" id="JAGGDJ010000023">
    <property type="protein sequence ID" value="MBO7746840.1"/>
    <property type="molecule type" value="Genomic_DNA"/>
</dbReference>
<keyword evidence="1" id="KW-0812">Transmembrane</keyword>
<keyword evidence="1" id="KW-1133">Transmembrane helix</keyword>
<organism evidence="2 3">
    <name type="scientific">Paenibacillus artemisiicola</name>
    <dbReference type="NCBI Taxonomy" id="1172618"/>
    <lineage>
        <taxon>Bacteria</taxon>
        <taxon>Bacillati</taxon>
        <taxon>Bacillota</taxon>
        <taxon>Bacilli</taxon>
        <taxon>Bacillales</taxon>
        <taxon>Paenibacillaceae</taxon>
        <taxon>Paenibacillus</taxon>
    </lineage>
</organism>
<sequence length="160" mass="18097">MVLSLIVIMLLSVGGFWSLLGLRNVFRPIEIAASFMALNVFIIEFCGMITLNLDFIQPSRRASVSWFLMLGHLAVAPCLLLWVLYAWFSPKASLVLKLALGAAVLLGLYGTELLFDELGYWKAQRWNLGYSALKWLSVLLPAWGFAAWFRRSLRKREVGL</sequence>
<evidence type="ECO:0000313" key="3">
    <source>
        <dbReference type="Proteomes" id="UP000670947"/>
    </source>
</evidence>
<evidence type="ECO:0000256" key="1">
    <source>
        <dbReference type="SAM" id="Phobius"/>
    </source>
</evidence>
<protein>
    <submittedName>
        <fullName evidence="2">Uncharacterized protein</fullName>
    </submittedName>
</protein>
<gene>
    <name evidence="2" type="ORF">I8J29_21725</name>
</gene>
<keyword evidence="3" id="KW-1185">Reference proteome</keyword>